<dbReference type="AlphaFoldDB" id="A0A3M7QSH2"/>
<evidence type="ECO:0000313" key="2">
    <source>
        <dbReference type="Proteomes" id="UP000276133"/>
    </source>
</evidence>
<dbReference type="EMBL" id="REGN01005237">
    <property type="protein sequence ID" value="RNA14223.1"/>
    <property type="molecule type" value="Genomic_DNA"/>
</dbReference>
<gene>
    <name evidence="1" type="ORF">BpHYR1_038531</name>
</gene>
<name>A0A3M7QSH2_BRAPC</name>
<comment type="caution">
    <text evidence="1">The sequence shown here is derived from an EMBL/GenBank/DDBJ whole genome shotgun (WGS) entry which is preliminary data.</text>
</comment>
<keyword evidence="2" id="KW-1185">Reference proteome</keyword>
<proteinExistence type="predicted"/>
<sequence>MIFERYLKLGPLIQLNFLQTTWLFVWLGFVGRVVAGIYFELHGLVIGPVEFELFAVVLPQFLDELSAHKIAGVRGQMRIMI</sequence>
<protein>
    <submittedName>
        <fullName evidence="1">Uncharacterized protein</fullName>
    </submittedName>
</protein>
<reference evidence="1 2" key="1">
    <citation type="journal article" date="2018" name="Sci. Rep.">
        <title>Genomic signatures of local adaptation to the degree of environmental predictability in rotifers.</title>
        <authorList>
            <person name="Franch-Gras L."/>
            <person name="Hahn C."/>
            <person name="Garcia-Roger E.M."/>
            <person name="Carmona M.J."/>
            <person name="Serra M."/>
            <person name="Gomez A."/>
        </authorList>
    </citation>
    <scope>NUCLEOTIDE SEQUENCE [LARGE SCALE GENOMIC DNA]</scope>
    <source>
        <strain evidence="1">HYR1</strain>
    </source>
</reference>
<accession>A0A3M7QSH2</accession>
<dbReference type="Proteomes" id="UP000276133">
    <property type="component" value="Unassembled WGS sequence"/>
</dbReference>
<evidence type="ECO:0000313" key="1">
    <source>
        <dbReference type="EMBL" id="RNA14223.1"/>
    </source>
</evidence>
<organism evidence="1 2">
    <name type="scientific">Brachionus plicatilis</name>
    <name type="common">Marine rotifer</name>
    <name type="synonym">Brachionus muelleri</name>
    <dbReference type="NCBI Taxonomy" id="10195"/>
    <lineage>
        <taxon>Eukaryota</taxon>
        <taxon>Metazoa</taxon>
        <taxon>Spiralia</taxon>
        <taxon>Gnathifera</taxon>
        <taxon>Rotifera</taxon>
        <taxon>Eurotatoria</taxon>
        <taxon>Monogononta</taxon>
        <taxon>Pseudotrocha</taxon>
        <taxon>Ploima</taxon>
        <taxon>Brachionidae</taxon>
        <taxon>Brachionus</taxon>
    </lineage>
</organism>